<evidence type="ECO:0000256" key="5">
    <source>
        <dbReference type="ARBA" id="ARBA00023242"/>
    </source>
</evidence>
<reference evidence="8 9" key="1">
    <citation type="journal article" date="2020" name="Microbiol. Resour. Announc.">
        <title>Draft Genome Sequence of a Cladosporium Species Isolated from the Mesophotic Ascidian Didemnum maculosum.</title>
        <authorList>
            <person name="Gioti A."/>
            <person name="Siaperas R."/>
            <person name="Nikolaivits E."/>
            <person name="Le Goff G."/>
            <person name="Ouazzani J."/>
            <person name="Kotoulas G."/>
            <person name="Topakas E."/>
        </authorList>
    </citation>
    <scope>NUCLEOTIDE SEQUENCE [LARGE SCALE GENOMIC DNA]</scope>
    <source>
        <strain evidence="8 9">TM138-S3</strain>
    </source>
</reference>
<dbReference type="Pfam" id="PF04082">
    <property type="entry name" value="Fungal_trans"/>
    <property type="match status" value="1"/>
</dbReference>
<dbReference type="SMART" id="SM00066">
    <property type="entry name" value="GAL4"/>
    <property type="match status" value="1"/>
</dbReference>
<dbReference type="RefSeq" id="XP_069232169.1">
    <property type="nucleotide sequence ID" value="XM_069370497.1"/>
</dbReference>
<dbReference type="GeneID" id="96003335"/>
<dbReference type="EMBL" id="JAAQHG020000005">
    <property type="protein sequence ID" value="KAL1589064.1"/>
    <property type="molecule type" value="Genomic_DNA"/>
</dbReference>
<feature type="compositionally biased region" description="Polar residues" evidence="6">
    <location>
        <begin position="45"/>
        <end position="66"/>
    </location>
</feature>
<evidence type="ECO:0000256" key="2">
    <source>
        <dbReference type="ARBA" id="ARBA00022723"/>
    </source>
</evidence>
<dbReference type="Pfam" id="PF00172">
    <property type="entry name" value="Zn_clus"/>
    <property type="match status" value="1"/>
</dbReference>
<keyword evidence="5" id="KW-0539">Nucleus</keyword>
<evidence type="ECO:0000313" key="8">
    <source>
        <dbReference type="EMBL" id="KAL1589064.1"/>
    </source>
</evidence>
<protein>
    <recommendedName>
        <fullName evidence="7">Zn(2)-C6 fungal-type domain-containing protein</fullName>
    </recommendedName>
</protein>
<dbReference type="InterPro" id="IPR007219">
    <property type="entry name" value="XnlR_reg_dom"/>
</dbReference>
<dbReference type="CDD" id="cd00067">
    <property type="entry name" value="GAL4"/>
    <property type="match status" value="1"/>
</dbReference>
<feature type="domain" description="Zn(2)-C6 fungal-type" evidence="7">
    <location>
        <begin position="12"/>
        <end position="42"/>
    </location>
</feature>
<dbReference type="GO" id="GO:0005634">
    <property type="term" value="C:nucleus"/>
    <property type="evidence" value="ECO:0007669"/>
    <property type="project" value="UniProtKB-SubCell"/>
</dbReference>
<dbReference type="SUPFAM" id="SSF57701">
    <property type="entry name" value="Zn2/Cys6 DNA-binding domain"/>
    <property type="match status" value="1"/>
</dbReference>
<dbReference type="CDD" id="cd12148">
    <property type="entry name" value="fungal_TF_MHR"/>
    <property type="match status" value="1"/>
</dbReference>
<evidence type="ECO:0000259" key="7">
    <source>
        <dbReference type="PROSITE" id="PS50048"/>
    </source>
</evidence>
<dbReference type="PROSITE" id="PS50048">
    <property type="entry name" value="ZN2_CY6_FUNGAL_2"/>
    <property type="match status" value="1"/>
</dbReference>
<dbReference type="GO" id="GO:0003677">
    <property type="term" value="F:DNA binding"/>
    <property type="evidence" value="ECO:0007669"/>
    <property type="project" value="InterPro"/>
</dbReference>
<keyword evidence="9" id="KW-1185">Reference proteome</keyword>
<gene>
    <name evidence="8" type="ORF">WHR41_01891</name>
</gene>
<dbReference type="Gene3D" id="4.10.240.10">
    <property type="entry name" value="Zn(2)-C6 fungal-type DNA-binding domain"/>
    <property type="match status" value="1"/>
</dbReference>
<comment type="subcellular location">
    <subcellularLocation>
        <location evidence="1">Nucleus</location>
    </subcellularLocation>
</comment>
<dbReference type="InterPro" id="IPR050815">
    <property type="entry name" value="TF_fung"/>
</dbReference>
<dbReference type="GO" id="GO:0000981">
    <property type="term" value="F:DNA-binding transcription factor activity, RNA polymerase II-specific"/>
    <property type="evidence" value="ECO:0007669"/>
    <property type="project" value="InterPro"/>
</dbReference>
<evidence type="ECO:0000256" key="4">
    <source>
        <dbReference type="ARBA" id="ARBA00023163"/>
    </source>
</evidence>
<dbReference type="InterPro" id="IPR036864">
    <property type="entry name" value="Zn2-C6_fun-type_DNA-bd_sf"/>
</dbReference>
<evidence type="ECO:0000256" key="3">
    <source>
        <dbReference type="ARBA" id="ARBA00023015"/>
    </source>
</evidence>
<name>A0AB34KVG6_9PEZI</name>
<keyword evidence="4" id="KW-0804">Transcription</keyword>
<evidence type="ECO:0000256" key="6">
    <source>
        <dbReference type="SAM" id="MobiDB-lite"/>
    </source>
</evidence>
<accession>A0AB34KVG6</accession>
<comment type="caution">
    <text evidence="8">The sequence shown here is derived from an EMBL/GenBank/DDBJ whole genome shotgun (WGS) entry which is preliminary data.</text>
</comment>
<dbReference type="PANTHER" id="PTHR47338:SF20">
    <property type="entry name" value="ZN(II)2CYS6 TRANSCRIPTION FACTOR (EUROFUNG)"/>
    <property type="match status" value="1"/>
</dbReference>
<feature type="region of interest" description="Disordered" evidence="6">
    <location>
        <begin position="42"/>
        <end position="66"/>
    </location>
</feature>
<dbReference type="AlphaFoldDB" id="A0AB34KVG6"/>
<dbReference type="GO" id="GO:0006351">
    <property type="term" value="P:DNA-templated transcription"/>
    <property type="evidence" value="ECO:0007669"/>
    <property type="project" value="InterPro"/>
</dbReference>
<keyword evidence="3" id="KW-0805">Transcription regulation</keyword>
<proteinExistence type="predicted"/>
<keyword evidence="2" id="KW-0479">Metal-binding</keyword>
<dbReference type="PROSITE" id="PS00463">
    <property type="entry name" value="ZN2_CY6_FUNGAL_1"/>
    <property type="match status" value="1"/>
</dbReference>
<dbReference type="SMART" id="SM00906">
    <property type="entry name" value="Fungal_trans"/>
    <property type="match status" value="1"/>
</dbReference>
<organism evidence="8 9">
    <name type="scientific">Cladosporium halotolerans</name>
    <dbReference type="NCBI Taxonomy" id="1052096"/>
    <lineage>
        <taxon>Eukaryota</taxon>
        <taxon>Fungi</taxon>
        <taxon>Dikarya</taxon>
        <taxon>Ascomycota</taxon>
        <taxon>Pezizomycotina</taxon>
        <taxon>Dothideomycetes</taxon>
        <taxon>Dothideomycetidae</taxon>
        <taxon>Cladosporiales</taxon>
        <taxon>Cladosporiaceae</taxon>
        <taxon>Cladosporium</taxon>
    </lineage>
</organism>
<evidence type="ECO:0000256" key="1">
    <source>
        <dbReference type="ARBA" id="ARBA00004123"/>
    </source>
</evidence>
<dbReference type="GO" id="GO:0008270">
    <property type="term" value="F:zinc ion binding"/>
    <property type="evidence" value="ECO:0007669"/>
    <property type="project" value="InterPro"/>
</dbReference>
<dbReference type="Proteomes" id="UP000803884">
    <property type="component" value="Unassembled WGS sequence"/>
</dbReference>
<dbReference type="PANTHER" id="PTHR47338">
    <property type="entry name" value="ZN(II)2CYS6 TRANSCRIPTION FACTOR (EUROFUNG)-RELATED"/>
    <property type="match status" value="1"/>
</dbReference>
<dbReference type="InterPro" id="IPR001138">
    <property type="entry name" value="Zn2Cys6_DnaBD"/>
</dbReference>
<evidence type="ECO:0000313" key="9">
    <source>
        <dbReference type="Proteomes" id="UP000803884"/>
    </source>
</evidence>
<sequence>MASSEDGRAELSCIQCKKLKRRCSKDLPACLLCSRVRRRCEYPKPSSTPTRPNLSSGFESPGVQSRVRTPISLSSRSDALSAPNPQISSSLAGCFVDSVASRGKDAAIPVDLLWQDICPGAVPFTHVEARHVVEEYYKSTHTWLPIISKLRVDRIIDEDDLASADIQILLHAMELDHSSQHHARPKPRISQQKLVKYTLFDLEQAAQFSTNFLAASVLLALHEVGHGLFPAAYFTVANVARICLALGIHDRTKATQILPRPFTWTETEERRRLWWAVLILDRYVHVGLRFRPLCTPRLEPSEILPARDGAWDNGDLTVNPLLVMSIEASTSVDPFARTCQAAHLLGWVCEHVNQNPSSEDADLHFQEAFTISNALRALITMLSAESDQRPRTQRHQLFAARGLAYAALNTLYDVHSCIEPDNIETIGGNRGLRLDLQQSAIEGFKQVIGEISELASEIEEYYEREERRLVPIMALFCLYSAAGTYGWYFRENTDPKYSVGFENLRRVLGRSKWRVAGIYIELLDGQESCYTCVH</sequence>